<protein>
    <submittedName>
        <fullName evidence="2">Uncharacterized protein</fullName>
    </submittedName>
</protein>
<evidence type="ECO:0000313" key="3">
    <source>
        <dbReference type="Proteomes" id="UP001241110"/>
    </source>
</evidence>
<evidence type="ECO:0000313" key="2">
    <source>
        <dbReference type="EMBL" id="MDJ1485970.1"/>
    </source>
</evidence>
<gene>
    <name evidence="2" type="ORF">QNI16_36150</name>
</gene>
<reference evidence="2" key="1">
    <citation type="submission" date="2023-05" db="EMBL/GenBank/DDBJ databases">
        <authorList>
            <person name="Zhang X."/>
        </authorList>
    </citation>
    <scope>NUCLEOTIDE SEQUENCE</scope>
    <source>
        <strain evidence="2">YF14B1</strain>
    </source>
</reference>
<dbReference type="EMBL" id="JASJOS010000025">
    <property type="protein sequence ID" value="MDJ1485970.1"/>
    <property type="molecule type" value="Genomic_DNA"/>
</dbReference>
<dbReference type="Proteomes" id="UP001241110">
    <property type="component" value="Unassembled WGS sequence"/>
</dbReference>
<name>A0AAE3QV56_9BACT</name>
<sequence>MSQLLRDCTLYGTIRCYVKKQDGPRKARTVSPLRRISLQAKRSTRERRKGLPELRGLPERRANLNRTNDHILEGPTAAFGRNADGKTNLQGCDQRETTTIART</sequence>
<feature type="compositionally biased region" description="Basic and acidic residues" evidence="1">
    <location>
        <begin position="49"/>
        <end position="72"/>
    </location>
</feature>
<feature type="compositionally biased region" description="Polar residues" evidence="1">
    <location>
        <begin position="85"/>
        <end position="103"/>
    </location>
</feature>
<organism evidence="2 3">
    <name type="scientific">Xanthocytophaga flava</name>
    <dbReference type="NCBI Taxonomy" id="3048013"/>
    <lineage>
        <taxon>Bacteria</taxon>
        <taxon>Pseudomonadati</taxon>
        <taxon>Bacteroidota</taxon>
        <taxon>Cytophagia</taxon>
        <taxon>Cytophagales</taxon>
        <taxon>Rhodocytophagaceae</taxon>
        <taxon>Xanthocytophaga</taxon>
    </lineage>
</organism>
<feature type="region of interest" description="Disordered" evidence="1">
    <location>
        <begin position="39"/>
        <end position="103"/>
    </location>
</feature>
<dbReference type="AlphaFoldDB" id="A0AAE3QV56"/>
<proteinExistence type="predicted"/>
<evidence type="ECO:0000256" key="1">
    <source>
        <dbReference type="SAM" id="MobiDB-lite"/>
    </source>
</evidence>
<accession>A0AAE3QV56</accession>
<comment type="caution">
    <text evidence="2">The sequence shown here is derived from an EMBL/GenBank/DDBJ whole genome shotgun (WGS) entry which is preliminary data.</text>
</comment>